<dbReference type="Proteomes" id="UP000265462">
    <property type="component" value="Chromosome"/>
</dbReference>
<reference evidence="1 2" key="1">
    <citation type="submission" date="2018-02" db="EMBL/GenBank/DDBJ databases">
        <title>Complete genome and methylome analysis of Bacillus caldolyticus.</title>
        <authorList>
            <person name="Fomenkov A.I."/>
            <person name="Mersha F."/>
            <person name="Vincze T."/>
            <person name="Roberts R.J."/>
        </authorList>
    </citation>
    <scope>NUCLEOTIDE SEQUENCE [LARGE SCALE GENOMIC DNA]</scope>
    <source>
        <strain evidence="1 2">NEB414</strain>
    </source>
</reference>
<proteinExistence type="predicted"/>
<dbReference type="EMBL" id="CP025074">
    <property type="protein sequence ID" value="AUI36234.1"/>
    <property type="molecule type" value="Genomic_DNA"/>
</dbReference>
<accession>A0ABM6QLE7</accession>
<organism evidence="1 2">
    <name type="scientific">Bacillus caldolyticus</name>
    <dbReference type="NCBI Taxonomy" id="1394"/>
    <lineage>
        <taxon>Bacteria</taxon>
        <taxon>Bacillati</taxon>
        <taxon>Bacillota</taxon>
        <taxon>Bacilli</taxon>
        <taxon>Bacillales</taxon>
        <taxon>Anoxybacillaceae</taxon>
        <taxon>Geobacillus</taxon>
        <taxon>Geobacillus thermoleovorans group</taxon>
    </lineage>
</organism>
<protein>
    <submittedName>
        <fullName evidence="1">DUF1572 domain-containing protein</fullName>
    </submittedName>
</protein>
<dbReference type="InterPro" id="IPR011466">
    <property type="entry name" value="DUF1572"/>
</dbReference>
<keyword evidence="2" id="KW-1185">Reference proteome</keyword>
<evidence type="ECO:0000313" key="2">
    <source>
        <dbReference type="Proteomes" id="UP000265462"/>
    </source>
</evidence>
<evidence type="ECO:0000313" key="1">
    <source>
        <dbReference type="EMBL" id="AUI36234.1"/>
    </source>
</evidence>
<name>A0ABM6QLE7_BACCL</name>
<gene>
    <name evidence="1" type="ORF">CWI35_06515</name>
</gene>
<dbReference type="Pfam" id="PF07609">
    <property type="entry name" value="DUF1572"/>
    <property type="match status" value="1"/>
</dbReference>
<dbReference type="RefSeq" id="WP_080729607.1">
    <property type="nucleotide sequence ID" value="NZ_CP025074.1"/>
</dbReference>
<sequence>MSFQYNLVYIHRHIILVHRNGFLTFTVTAPPVAHHYSYHIRQIVYITKHLNADRWETLTIPKKRSRSALLPKKRAPVLMNEDGARFVGKGGIACSLLLHLKLQKQFVVVGEHVFS</sequence>